<feature type="region of interest" description="Disordered" evidence="6">
    <location>
        <begin position="136"/>
        <end position="168"/>
    </location>
</feature>
<dbReference type="AlphaFoldDB" id="A0AAN8YYN9"/>
<dbReference type="InterPro" id="IPR015300">
    <property type="entry name" value="DNA-bd_pseudobarrel_sf"/>
</dbReference>
<evidence type="ECO:0000256" key="6">
    <source>
        <dbReference type="SAM" id="MobiDB-lite"/>
    </source>
</evidence>
<keyword evidence="3" id="KW-0238">DNA-binding</keyword>
<dbReference type="InterPro" id="IPR003340">
    <property type="entry name" value="B3_DNA-bd"/>
</dbReference>
<evidence type="ECO:0000256" key="5">
    <source>
        <dbReference type="ARBA" id="ARBA00023242"/>
    </source>
</evidence>
<feature type="domain" description="TF-B3" evidence="7">
    <location>
        <begin position="30"/>
        <end position="123"/>
    </location>
</feature>
<keyword evidence="2" id="KW-0805">Transcription regulation</keyword>
<comment type="caution">
    <text evidence="8">The sequence shown here is derived from an EMBL/GenBank/DDBJ whole genome shotgun (WGS) entry which is preliminary data.</text>
</comment>
<accession>A0AAN8YYN9</accession>
<feature type="compositionally biased region" description="Basic and acidic residues" evidence="6">
    <location>
        <begin position="224"/>
        <end position="235"/>
    </location>
</feature>
<dbReference type="PANTHER" id="PTHR31920:SF145">
    <property type="entry name" value="B3 DOMAIN-CONTAINING PROTEIN REM20-LIKE ISOFORM X1"/>
    <property type="match status" value="1"/>
</dbReference>
<feature type="region of interest" description="Disordered" evidence="6">
    <location>
        <begin position="209"/>
        <end position="259"/>
    </location>
</feature>
<dbReference type="Pfam" id="PF02362">
    <property type="entry name" value="B3"/>
    <property type="match status" value="2"/>
</dbReference>
<keyword evidence="5" id="KW-0539">Nucleus</keyword>
<proteinExistence type="predicted"/>
<comment type="subcellular location">
    <subcellularLocation>
        <location evidence="1">Nucleus</location>
    </subcellularLocation>
</comment>
<evidence type="ECO:0000256" key="3">
    <source>
        <dbReference type="ARBA" id="ARBA00023125"/>
    </source>
</evidence>
<dbReference type="CDD" id="cd10017">
    <property type="entry name" value="B3_DNA"/>
    <property type="match status" value="2"/>
</dbReference>
<evidence type="ECO:0000313" key="9">
    <source>
        <dbReference type="Proteomes" id="UP001370490"/>
    </source>
</evidence>
<dbReference type="SUPFAM" id="SSF101936">
    <property type="entry name" value="DNA-binding pseudobarrel domain"/>
    <property type="match status" value="2"/>
</dbReference>
<dbReference type="GO" id="GO:0005634">
    <property type="term" value="C:nucleus"/>
    <property type="evidence" value="ECO:0007669"/>
    <property type="project" value="UniProtKB-SubCell"/>
</dbReference>
<dbReference type="InterPro" id="IPR050655">
    <property type="entry name" value="Plant_B3_domain"/>
</dbReference>
<organism evidence="8 9">
    <name type="scientific">Dillenia turbinata</name>
    <dbReference type="NCBI Taxonomy" id="194707"/>
    <lineage>
        <taxon>Eukaryota</taxon>
        <taxon>Viridiplantae</taxon>
        <taxon>Streptophyta</taxon>
        <taxon>Embryophyta</taxon>
        <taxon>Tracheophyta</taxon>
        <taxon>Spermatophyta</taxon>
        <taxon>Magnoliopsida</taxon>
        <taxon>eudicotyledons</taxon>
        <taxon>Gunneridae</taxon>
        <taxon>Pentapetalae</taxon>
        <taxon>Dilleniales</taxon>
        <taxon>Dilleniaceae</taxon>
        <taxon>Dillenia</taxon>
    </lineage>
</organism>
<evidence type="ECO:0000256" key="1">
    <source>
        <dbReference type="ARBA" id="ARBA00004123"/>
    </source>
</evidence>
<dbReference type="PANTHER" id="PTHR31920">
    <property type="entry name" value="B3 DOMAIN-CONTAINING"/>
    <property type="match status" value="1"/>
</dbReference>
<dbReference type="SMART" id="SM01019">
    <property type="entry name" value="B3"/>
    <property type="match status" value="2"/>
</dbReference>
<evidence type="ECO:0000313" key="8">
    <source>
        <dbReference type="EMBL" id="KAK6917986.1"/>
    </source>
</evidence>
<gene>
    <name evidence="8" type="ORF">RJ641_016408</name>
</gene>
<evidence type="ECO:0000259" key="7">
    <source>
        <dbReference type="PROSITE" id="PS50863"/>
    </source>
</evidence>
<evidence type="ECO:0000256" key="4">
    <source>
        <dbReference type="ARBA" id="ARBA00023163"/>
    </source>
</evidence>
<protein>
    <submittedName>
        <fullName evidence="8">B3 DNA binding domain</fullName>
    </submittedName>
</protein>
<sequence>MPRKFEACEECTQNCLQIHAMRKSSSAVVSSFFKVMIDDDFSEVMFLPPKFGQSVSDLVNQKMHLLDTNGQKWYVTLSIVDGVLAFKKGWRDFALDHGLEIGDFVMFYYILGSHFVVHIYRRHGCQEFEFPIGNRKRRKRAETDSTTDDDLSETIATGSTNGQSITPVVTGSDLEISTNQCDANDVEEVPMTVATTCCVEHNGKRIQTSSDANFSEEPFNILNRGKDNTKGEKRRQNNSSRRHTREQGDFKLPNGKSNVDQDEQMLDATENDGSFDHADLSRSKADQLNKCPASKMAASESVQCDAISTGMTSQKGNGNFSSNSLAGAALYSERSKDSNLHTASKEPDNFQCPREWSNRYSNGNQNVISGKEHGPLMGSTQDICEKNEAPRFSKFPVPIGLQGLQPGNFTADIELKRRWSSTLEDQVCKVVKTEPVDSISLAVADAVRFSCPVVSQTYLELPESLQLLRNRGRQRVVLLQDACMRLWPVFYQERAGIKALTSGWDAFCKKNNIKPNDHCVFEGGKSSDGIFNVSVIKS</sequence>
<dbReference type="GO" id="GO:0003677">
    <property type="term" value="F:DNA binding"/>
    <property type="evidence" value="ECO:0007669"/>
    <property type="project" value="UniProtKB-KW"/>
</dbReference>
<feature type="compositionally biased region" description="Polar residues" evidence="6">
    <location>
        <begin position="155"/>
        <end position="168"/>
    </location>
</feature>
<dbReference type="Proteomes" id="UP001370490">
    <property type="component" value="Unassembled WGS sequence"/>
</dbReference>
<dbReference type="PROSITE" id="PS50863">
    <property type="entry name" value="B3"/>
    <property type="match status" value="2"/>
</dbReference>
<reference evidence="8 9" key="1">
    <citation type="submission" date="2023-12" db="EMBL/GenBank/DDBJ databases">
        <title>A high-quality genome assembly for Dillenia turbinata (Dilleniales).</title>
        <authorList>
            <person name="Chanderbali A."/>
        </authorList>
    </citation>
    <scope>NUCLEOTIDE SEQUENCE [LARGE SCALE GENOMIC DNA]</scope>
    <source>
        <strain evidence="8">LSX21</strain>
        <tissue evidence="8">Leaf</tissue>
    </source>
</reference>
<keyword evidence="4" id="KW-0804">Transcription</keyword>
<evidence type="ECO:0000256" key="2">
    <source>
        <dbReference type="ARBA" id="ARBA00023015"/>
    </source>
</evidence>
<dbReference type="Gene3D" id="2.40.330.10">
    <property type="entry name" value="DNA-binding pseudobarrel domain"/>
    <property type="match status" value="2"/>
</dbReference>
<keyword evidence="9" id="KW-1185">Reference proteome</keyword>
<name>A0AAN8YYN9_9MAGN</name>
<feature type="domain" description="TF-B3" evidence="7">
    <location>
        <begin position="444"/>
        <end position="538"/>
    </location>
</feature>
<dbReference type="EMBL" id="JBAMMX010000022">
    <property type="protein sequence ID" value="KAK6917986.1"/>
    <property type="molecule type" value="Genomic_DNA"/>
</dbReference>